<protein>
    <recommendedName>
        <fullName evidence="2">Protein kinase domain-containing protein</fullName>
    </recommendedName>
</protein>
<dbReference type="InterPro" id="IPR001245">
    <property type="entry name" value="Ser-Thr/Tyr_kinase_cat_dom"/>
</dbReference>
<evidence type="ECO:0000256" key="1">
    <source>
        <dbReference type="SAM" id="Phobius"/>
    </source>
</evidence>
<dbReference type="InterPro" id="IPR011009">
    <property type="entry name" value="Kinase-like_dom_sf"/>
</dbReference>
<comment type="caution">
    <text evidence="3">The sequence shown here is derived from an EMBL/GenBank/DDBJ whole genome shotgun (WGS) entry which is preliminary data.</text>
</comment>
<dbReference type="Proteomes" id="UP001583193">
    <property type="component" value="Unassembled WGS sequence"/>
</dbReference>
<keyword evidence="1" id="KW-0472">Membrane</keyword>
<dbReference type="EMBL" id="JAVDPF010000003">
    <property type="protein sequence ID" value="KAL1885199.1"/>
    <property type="molecule type" value="Genomic_DNA"/>
</dbReference>
<dbReference type="InterPro" id="IPR051681">
    <property type="entry name" value="Ser/Thr_Kinases-Pseudokinases"/>
</dbReference>
<sequence>MPSHNVELSSSFPPDQVLGIGRTGLVVRQGQFAVKLPLRWSISSDEQVEANIESLQHERSIYQRLDSCDGVVPFLGYSDTAIKLRLMENGDLRSYLSQNKPSKALQLSWFRSMAHSLSQVHDRRVIVADIATRNFLLDAELNVKICDFTESMLMPLDTNMETADCAGYSIYTDIGQLGAVMYEVVVGEKTAFDIFKDLPLEASIGKWPQREDLPSTEGIWLGPIIERCWTKGAFASVHDLRKELDSVIVESDSVKHLGPSRNLTLLLHSIDFSQWLGVSRSAAMLVMIFGAIAGYVWSRRRG</sequence>
<name>A0ABR3YCK3_9EURO</name>
<dbReference type="InterPro" id="IPR000719">
    <property type="entry name" value="Prot_kinase_dom"/>
</dbReference>
<feature type="domain" description="Protein kinase" evidence="2">
    <location>
        <begin position="12"/>
        <end position="276"/>
    </location>
</feature>
<dbReference type="Gene3D" id="1.10.510.10">
    <property type="entry name" value="Transferase(Phosphotransferase) domain 1"/>
    <property type="match status" value="1"/>
</dbReference>
<accession>A0ABR3YCK3</accession>
<dbReference type="SUPFAM" id="SSF56112">
    <property type="entry name" value="Protein kinase-like (PK-like)"/>
    <property type="match status" value="1"/>
</dbReference>
<dbReference type="PROSITE" id="PS50011">
    <property type="entry name" value="PROTEIN_KINASE_DOM"/>
    <property type="match status" value="1"/>
</dbReference>
<evidence type="ECO:0000313" key="4">
    <source>
        <dbReference type="Proteomes" id="UP001583193"/>
    </source>
</evidence>
<feature type="transmembrane region" description="Helical" evidence="1">
    <location>
        <begin position="275"/>
        <end position="297"/>
    </location>
</feature>
<keyword evidence="1" id="KW-1133">Transmembrane helix</keyword>
<keyword evidence="1" id="KW-0812">Transmembrane</keyword>
<dbReference type="PANTHER" id="PTHR44329">
    <property type="entry name" value="SERINE/THREONINE-PROTEIN KINASE TNNI3K-RELATED"/>
    <property type="match status" value="1"/>
</dbReference>
<evidence type="ECO:0000259" key="2">
    <source>
        <dbReference type="PROSITE" id="PS50011"/>
    </source>
</evidence>
<gene>
    <name evidence="3" type="ORF">Plec18167_001856</name>
</gene>
<proteinExistence type="predicted"/>
<keyword evidence="4" id="KW-1185">Reference proteome</keyword>
<evidence type="ECO:0000313" key="3">
    <source>
        <dbReference type="EMBL" id="KAL1885199.1"/>
    </source>
</evidence>
<dbReference type="Pfam" id="PF07714">
    <property type="entry name" value="PK_Tyr_Ser-Thr"/>
    <property type="match status" value="1"/>
</dbReference>
<organism evidence="3 4">
    <name type="scientific">Paecilomyces lecythidis</name>
    <dbReference type="NCBI Taxonomy" id="3004212"/>
    <lineage>
        <taxon>Eukaryota</taxon>
        <taxon>Fungi</taxon>
        <taxon>Dikarya</taxon>
        <taxon>Ascomycota</taxon>
        <taxon>Pezizomycotina</taxon>
        <taxon>Eurotiomycetes</taxon>
        <taxon>Eurotiomycetidae</taxon>
        <taxon>Eurotiales</taxon>
        <taxon>Thermoascaceae</taxon>
        <taxon>Paecilomyces</taxon>
    </lineage>
</organism>
<reference evidence="3 4" key="1">
    <citation type="journal article" date="2024" name="IMA Fungus">
        <title>IMA Genome - F19 : A genome assembly and annotation guide to empower mycologists, including annotated draft genome sequences of Ceratocystis pirilliformis, Diaporthe australafricana, Fusarium ophioides, Paecilomyces lecythidis, and Sporothrix stenoceras.</title>
        <authorList>
            <person name="Aylward J."/>
            <person name="Wilson A.M."/>
            <person name="Visagie C.M."/>
            <person name="Spraker J."/>
            <person name="Barnes I."/>
            <person name="Buitendag C."/>
            <person name="Ceriani C."/>
            <person name="Del Mar Angel L."/>
            <person name="du Plessis D."/>
            <person name="Fuchs T."/>
            <person name="Gasser K."/>
            <person name="Kramer D."/>
            <person name="Li W."/>
            <person name="Munsamy K."/>
            <person name="Piso A."/>
            <person name="Price J.L."/>
            <person name="Sonnekus B."/>
            <person name="Thomas C."/>
            <person name="van der Nest A."/>
            <person name="van Dijk A."/>
            <person name="van Heerden A."/>
            <person name="van Vuuren N."/>
            <person name="Yilmaz N."/>
            <person name="Duong T.A."/>
            <person name="van der Merwe N.A."/>
            <person name="Wingfield M.J."/>
            <person name="Wingfield B.D."/>
        </authorList>
    </citation>
    <scope>NUCLEOTIDE SEQUENCE [LARGE SCALE GENOMIC DNA]</scope>
    <source>
        <strain evidence="3 4">CMW 18167</strain>
    </source>
</reference>